<accession>A0A7W3RIQ9</accession>
<evidence type="ECO:0000313" key="3">
    <source>
        <dbReference type="EMBL" id="MBA9042992.1"/>
    </source>
</evidence>
<feature type="region of interest" description="Disordered" evidence="1">
    <location>
        <begin position="1"/>
        <end position="24"/>
    </location>
</feature>
<keyword evidence="2" id="KW-1133">Transmembrane helix</keyword>
<dbReference type="EMBL" id="JACJHT010000023">
    <property type="protein sequence ID" value="MBA9042992.1"/>
    <property type="molecule type" value="Genomic_DNA"/>
</dbReference>
<comment type="caution">
    <text evidence="3">The sequence shown here is derived from an EMBL/GenBank/DDBJ whole genome shotgun (WGS) entry which is preliminary data.</text>
</comment>
<gene>
    <name evidence="3" type="ORF">HNP21_006170</name>
</gene>
<evidence type="ECO:0000256" key="2">
    <source>
        <dbReference type="SAM" id="Phobius"/>
    </source>
</evidence>
<organism evidence="3 4">
    <name type="scientific">Priestia aryabhattai</name>
    <name type="common">Bacillus aryabhattai</name>
    <dbReference type="NCBI Taxonomy" id="412384"/>
    <lineage>
        <taxon>Bacteria</taxon>
        <taxon>Bacillati</taxon>
        <taxon>Bacillota</taxon>
        <taxon>Bacilli</taxon>
        <taxon>Bacillales</taxon>
        <taxon>Bacillaceae</taxon>
        <taxon>Priestia</taxon>
    </lineage>
</organism>
<evidence type="ECO:0000313" key="4">
    <source>
        <dbReference type="Proteomes" id="UP000543174"/>
    </source>
</evidence>
<keyword evidence="2" id="KW-0472">Membrane</keyword>
<proteinExistence type="predicted"/>
<reference evidence="3" key="1">
    <citation type="submission" date="2020-08" db="EMBL/GenBank/DDBJ databases">
        <title>Functional genomics of gut bacteria from endangered species of beetles.</title>
        <authorList>
            <person name="Carlos-Shanley C."/>
        </authorList>
    </citation>
    <scope>NUCLEOTIDE SEQUENCE [LARGE SCALE GENOMIC DNA]</scope>
    <source>
        <strain evidence="3">S00060</strain>
    </source>
</reference>
<dbReference type="Proteomes" id="UP000543174">
    <property type="component" value="Unassembled WGS sequence"/>
</dbReference>
<dbReference type="AlphaFoldDB" id="A0A7W3RIQ9"/>
<dbReference type="RefSeq" id="WP_156322663.1">
    <property type="nucleotide sequence ID" value="NZ_CP129011.1"/>
</dbReference>
<feature type="transmembrane region" description="Helical" evidence="2">
    <location>
        <begin position="33"/>
        <end position="54"/>
    </location>
</feature>
<name>A0A7W3RIQ9_PRIAR</name>
<evidence type="ECO:0000256" key="1">
    <source>
        <dbReference type="SAM" id="MobiDB-lite"/>
    </source>
</evidence>
<sequence>MSDKEKKESEIEKPSLDRAGMRSYMGNPEKFEFSLYGVLMACVPLIIVGIFIWYNW</sequence>
<keyword evidence="2" id="KW-0812">Transmembrane</keyword>
<protein>
    <submittedName>
        <fullName evidence="3">Uncharacterized protein</fullName>
    </submittedName>
</protein>
<keyword evidence="4" id="KW-1185">Reference proteome</keyword>
<feature type="compositionally biased region" description="Basic and acidic residues" evidence="1">
    <location>
        <begin position="1"/>
        <end position="20"/>
    </location>
</feature>